<proteinExistence type="predicted"/>
<comment type="caution">
    <text evidence="2">The sequence shown here is derived from an EMBL/GenBank/DDBJ whole genome shotgun (WGS) entry which is preliminary data.</text>
</comment>
<dbReference type="InterPro" id="IPR021683">
    <property type="entry name" value="DUF3267"/>
</dbReference>
<keyword evidence="1" id="KW-0812">Transmembrane</keyword>
<evidence type="ECO:0000256" key="1">
    <source>
        <dbReference type="SAM" id="Phobius"/>
    </source>
</evidence>
<keyword evidence="1" id="KW-1133">Transmembrane helix</keyword>
<sequence>MRWHVGPPPRDELFDPAPPWRRLREPRQIAVSIMLSLPLGLLAALAILVLGAALAPQRQTVLVFSVRFLPFVAFVLAVVAVHELLHAVTFPGSLRSPQVVLGFWPRALLFYAHYSGELSRERFLLTLICPFAVMSAGSLLLSTIDPAHQGLWLSAGAFNAFASSMDLFGFVLIAIQVPRGARLRNQGSVTYWKPA</sequence>
<organism evidence="2">
    <name type="scientific">Thermorudis peleae</name>
    <dbReference type="NCBI Taxonomy" id="1382356"/>
    <lineage>
        <taxon>Bacteria</taxon>
        <taxon>Pseudomonadati</taxon>
        <taxon>Thermomicrobiota</taxon>
        <taxon>Thermomicrobia</taxon>
        <taxon>Thermomicrobia incertae sedis</taxon>
        <taxon>Thermorudis</taxon>
    </lineage>
</organism>
<dbReference type="EMBL" id="DSIY01000075">
    <property type="protein sequence ID" value="HEG90453.1"/>
    <property type="molecule type" value="Genomic_DNA"/>
</dbReference>
<feature type="transmembrane region" description="Helical" evidence="1">
    <location>
        <begin position="123"/>
        <end position="144"/>
    </location>
</feature>
<feature type="transmembrane region" description="Helical" evidence="1">
    <location>
        <begin position="29"/>
        <end position="54"/>
    </location>
</feature>
<protein>
    <submittedName>
        <fullName evidence="2">DUF3267 domain-containing protein</fullName>
    </submittedName>
</protein>
<feature type="transmembrane region" description="Helical" evidence="1">
    <location>
        <begin position="61"/>
        <end position="82"/>
    </location>
</feature>
<keyword evidence="1" id="KW-0472">Membrane</keyword>
<accession>A0A831TFT6</accession>
<gene>
    <name evidence="2" type="ORF">ENP34_03280</name>
</gene>
<feature type="transmembrane region" description="Helical" evidence="1">
    <location>
        <begin position="150"/>
        <end position="175"/>
    </location>
</feature>
<name>A0A831TFT6_9BACT</name>
<evidence type="ECO:0000313" key="2">
    <source>
        <dbReference type="EMBL" id="HEG90453.1"/>
    </source>
</evidence>
<reference evidence="2" key="1">
    <citation type="journal article" date="2020" name="mSystems">
        <title>Genome- and Community-Level Interaction Insights into Carbon Utilization and Element Cycling Functions of Hydrothermarchaeota in Hydrothermal Sediment.</title>
        <authorList>
            <person name="Zhou Z."/>
            <person name="Liu Y."/>
            <person name="Xu W."/>
            <person name="Pan J."/>
            <person name="Luo Z.H."/>
            <person name="Li M."/>
        </authorList>
    </citation>
    <scope>NUCLEOTIDE SEQUENCE [LARGE SCALE GENOMIC DNA]</scope>
    <source>
        <strain evidence="2">SpSt-210</strain>
    </source>
</reference>
<dbReference type="AlphaFoldDB" id="A0A831TFT6"/>
<dbReference type="Pfam" id="PF11667">
    <property type="entry name" value="DUF3267"/>
    <property type="match status" value="1"/>
</dbReference>